<dbReference type="NCBIfam" id="TIGR01352">
    <property type="entry name" value="tonB_Cterm"/>
    <property type="match status" value="1"/>
</dbReference>
<keyword evidence="7" id="KW-0653">Protein transport</keyword>
<dbReference type="InterPro" id="IPR051045">
    <property type="entry name" value="TonB-dependent_transducer"/>
</dbReference>
<keyword evidence="8" id="KW-1133">Transmembrane helix</keyword>
<dbReference type="SUPFAM" id="SSF74653">
    <property type="entry name" value="TolA/TonB C-terminal domain"/>
    <property type="match status" value="1"/>
</dbReference>
<feature type="signal peptide" evidence="10">
    <location>
        <begin position="1"/>
        <end position="23"/>
    </location>
</feature>
<evidence type="ECO:0000256" key="2">
    <source>
        <dbReference type="ARBA" id="ARBA00006555"/>
    </source>
</evidence>
<dbReference type="PANTHER" id="PTHR33446">
    <property type="entry name" value="PROTEIN TONB-RELATED"/>
    <property type="match status" value="1"/>
</dbReference>
<dbReference type="PROSITE" id="PS52015">
    <property type="entry name" value="TONB_CTD"/>
    <property type="match status" value="1"/>
</dbReference>
<evidence type="ECO:0000256" key="6">
    <source>
        <dbReference type="ARBA" id="ARBA00022692"/>
    </source>
</evidence>
<comment type="similarity">
    <text evidence="2">Belongs to the TonB family.</text>
</comment>
<dbReference type="Gene3D" id="3.30.1150.10">
    <property type="match status" value="1"/>
</dbReference>
<evidence type="ECO:0000313" key="13">
    <source>
        <dbReference type="Proteomes" id="UP001595444"/>
    </source>
</evidence>
<dbReference type="PANTHER" id="PTHR33446:SF2">
    <property type="entry name" value="PROTEIN TONB"/>
    <property type="match status" value="1"/>
</dbReference>
<evidence type="ECO:0000256" key="10">
    <source>
        <dbReference type="SAM" id="SignalP"/>
    </source>
</evidence>
<evidence type="ECO:0000256" key="7">
    <source>
        <dbReference type="ARBA" id="ARBA00022927"/>
    </source>
</evidence>
<keyword evidence="9" id="KW-0472">Membrane</keyword>
<evidence type="ECO:0000256" key="9">
    <source>
        <dbReference type="ARBA" id="ARBA00023136"/>
    </source>
</evidence>
<feature type="domain" description="TonB C-terminal" evidence="11">
    <location>
        <begin position="31"/>
        <end position="126"/>
    </location>
</feature>
<proteinExistence type="inferred from homology"/>
<keyword evidence="3" id="KW-0813">Transport</keyword>
<dbReference type="InterPro" id="IPR006260">
    <property type="entry name" value="TonB/TolA_C"/>
</dbReference>
<accession>A0ABV7D6V8</accession>
<keyword evidence="5" id="KW-0997">Cell inner membrane</keyword>
<protein>
    <submittedName>
        <fullName evidence="12">Energy transducer TonB</fullName>
    </submittedName>
</protein>
<dbReference type="EMBL" id="JBHRSL010000010">
    <property type="protein sequence ID" value="MFC3052943.1"/>
    <property type="molecule type" value="Genomic_DNA"/>
</dbReference>
<keyword evidence="13" id="KW-1185">Reference proteome</keyword>
<evidence type="ECO:0000256" key="3">
    <source>
        <dbReference type="ARBA" id="ARBA00022448"/>
    </source>
</evidence>
<name>A0ABV7D6V8_9PROT</name>
<dbReference type="RefSeq" id="WP_194213428.1">
    <property type="nucleotide sequence ID" value="NZ_CP061205.1"/>
</dbReference>
<feature type="chain" id="PRO_5045494965" evidence="10">
    <location>
        <begin position="24"/>
        <end position="129"/>
    </location>
</feature>
<keyword evidence="4" id="KW-1003">Cell membrane</keyword>
<evidence type="ECO:0000259" key="11">
    <source>
        <dbReference type="PROSITE" id="PS52015"/>
    </source>
</evidence>
<gene>
    <name evidence="12" type="ORF">ACFOKA_13590</name>
</gene>
<evidence type="ECO:0000256" key="5">
    <source>
        <dbReference type="ARBA" id="ARBA00022519"/>
    </source>
</evidence>
<organism evidence="12 13">
    <name type="scientific">Kordiimonas pumila</name>
    <dbReference type="NCBI Taxonomy" id="2161677"/>
    <lineage>
        <taxon>Bacteria</taxon>
        <taxon>Pseudomonadati</taxon>
        <taxon>Pseudomonadota</taxon>
        <taxon>Alphaproteobacteria</taxon>
        <taxon>Kordiimonadales</taxon>
        <taxon>Kordiimonadaceae</taxon>
        <taxon>Kordiimonas</taxon>
    </lineage>
</organism>
<dbReference type="Pfam" id="PF03544">
    <property type="entry name" value="TonB_C"/>
    <property type="match status" value="1"/>
</dbReference>
<dbReference type="Proteomes" id="UP001595444">
    <property type="component" value="Unassembled WGS sequence"/>
</dbReference>
<sequence length="129" mass="14020">MRRHIILACAAVCTLVSLQPAFSAPQEGLNNWAAQVQKEIASNKHYPARAIKNGIEGKVMVRVTVMKTGQIKSVQMVSASGNHLLDSEAMRLAATLTGLPSLPEGLQEHTFELPISFILQGDKETKNNI</sequence>
<evidence type="ECO:0000256" key="8">
    <source>
        <dbReference type="ARBA" id="ARBA00022989"/>
    </source>
</evidence>
<evidence type="ECO:0000313" key="12">
    <source>
        <dbReference type="EMBL" id="MFC3052943.1"/>
    </source>
</evidence>
<comment type="caution">
    <text evidence="12">The sequence shown here is derived from an EMBL/GenBank/DDBJ whole genome shotgun (WGS) entry which is preliminary data.</text>
</comment>
<dbReference type="InterPro" id="IPR037682">
    <property type="entry name" value="TonB_C"/>
</dbReference>
<evidence type="ECO:0000256" key="4">
    <source>
        <dbReference type="ARBA" id="ARBA00022475"/>
    </source>
</evidence>
<comment type="subcellular location">
    <subcellularLocation>
        <location evidence="1">Cell inner membrane</location>
        <topology evidence="1">Single-pass membrane protein</topology>
        <orientation evidence="1">Periplasmic side</orientation>
    </subcellularLocation>
</comment>
<evidence type="ECO:0000256" key="1">
    <source>
        <dbReference type="ARBA" id="ARBA00004383"/>
    </source>
</evidence>
<reference evidence="13" key="1">
    <citation type="journal article" date="2019" name="Int. J. Syst. Evol. Microbiol.">
        <title>The Global Catalogue of Microorganisms (GCM) 10K type strain sequencing project: providing services to taxonomists for standard genome sequencing and annotation.</title>
        <authorList>
            <consortium name="The Broad Institute Genomics Platform"/>
            <consortium name="The Broad Institute Genome Sequencing Center for Infectious Disease"/>
            <person name="Wu L."/>
            <person name="Ma J."/>
        </authorList>
    </citation>
    <scope>NUCLEOTIDE SEQUENCE [LARGE SCALE GENOMIC DNA]</scope>
    <source>
        <strain evidence="13">KCTC 62164</strain>
    </source>
</reference>
<keyword evidence="10" id="KW-0732">Signal</keyword>
<keyword evidence="6" id="KW-0812">Transmembrane</keyword>